<reference evidence="1 2" key="2">
    <citation type="submission" date="2018-11" db="EMBL/GenBank/DDBJ databases">
        <authorList>
            <consortium name="Pathogen Informatics"/>
        </authorList>
    </citation>
    <scope>NUCLEOTIDE SEQUENCE [LARGE SCALE GENOMIC DNA]</scope>
    <source>
        <strain evidence="1 2">NST_G2</strain>
    </source>
</reference>
<dbReference type="AlphaFoldDB" id="A0A183S8S8"/>
<accession>A0A183S8S8</accession>
<dbReference type="WBParaSite" id="SSLN_0000065701-mRNA-1">
    <property type="protein sequence ID" value="SSLN_0000065701-mRNA-1"/>
    <property type="gene ID" value="SSLN_0000065701"/>
</dbReference>
<dbReference type="EMBL" id="UYSU01000520">
    <property type="protein sequence ID" value="VDL85919.1"/>
    <property type="molecule type" value="Genomic_DNA"/>
</dbReference>
<reference evidence="3" key="1">
    <citation type="submission" date="2016-06" db="UniProtKB">
        <authorList>
            <consortium name="WormBaseParasite"/>
        </authorList>
    </citation>
    <scope>IDENTIFICATION</scope>
</reference>
<keyword evidence="2" id="KW-1185">Reference proteome</keyword>
<dbReference type="Proteomes" id="UP000275846">
    <property type="component" value="Unassembled WGS sequence"/>
</dbReference>
<protein>
    <submittedName>
        <fullName evidence="3">Fork-head domain-containing protein</fullName>
    </submittedName>
</protein>
<proteinExistence type="predicted"/>
<evidence type="ECO:0000313" key="3">
    <source>
        <dbReference type="WBParaSite" id="SSLN_0000065701-mRNA-1"/>
    </source>
</evidence>
<name>A0A183S8S8_SCHSO</name>
<evidence type="ECO:0000313" key="1">
    <source>
        <dbReference type="EMBL" id="VDL85919.1"/>
    </source>
</evidence>
<gene>
    <name evidence="1" type="ORF">SSLN_LOCUS626</name>
</gene>
<sequence>MATTGFLAVISPNPKCGTPGIGTRDLWFLSRTLNPNPKCGTPGIRTRDLWYLSRMLFNPKCGTPGIRTRNLWYLSRTLYIIPSVVPKCGKPGIRTRDLWYLSRTIYHQEKGDRKGHFWLISRHQPVIPNPSVEHLGFEPATFGI</sequence>
<organism evidence="3">
    <name type="scientific">Schistocephalus solidus</name>
    <name type="common">Tapeworm</name>
    <dbReference type="NCBI Taxonomy" id="70667"/>
    <lineage>
        <taxon>Eukaryota</taxon>
        <taxon>Metazoa</taxon>
        <taxon>Spiralia</taxon>
        <taxon>Lophotrochozoa</taxon>
        <taxon>Platyhelminthes</taxon>
        <taxon>Cestoda</taxon>
        <taxon>Eucestoda</taxon>
        <taxon>Diphyllobothriidea</taxon>
        <taxon>Diphyllobothriidae</taxon>
        <taxon>Schistocephalus</taxon>
    </lineage>
</organism>
<evidence type="ECO:0000313" key="2">
    <source>
        <dbReference type="Proteomes" id="UP000275846"/>
    </source>
</evidence>